<evidence type="ECO:0000259" key="1">
    <source>
        <dbReference type="Pfam" id="PF07944"/>
    </source>
</evidence>
<dbReference type="AlphaFoldDB" id="G5QRG7"/>
<dbReference type="InterPro" id="IPR049049">
    <property type="entry name" value="Beta-AFase-like_GH127_C"/>
</dbReference>
<dbReference type="PANTHER" id="PTHR43465">
    <property type="entry name" value="DUF1680 DOMAIN PROTEIN (AFU_ORTHOLOGUE AFUA_1G08910)"/>
    <property type="match status" value="1"/>
</dbReference>
<evidence type="ECO:0000313" key="4">
    <source>
        <dbReference type="EMBL" id="EHC79566.1"/>
    </source>
</evidence>
<evidence type="ECO:0000259" key="2">
    <source>
        <dbReference type="Pfam" id="PF20736"/>
    </source>
</evidence>
<dbReference type="Pfam" id="PF07944">
    <property type="entry name" value="Beta-AFase-like_GH127_cat"/>
    <property type="match status" value="2"/>
</dbReference>
<dbReference type="EMBL" id="AFCT01002065">
    <property type="protein sequence ID" value="EHC79566.1"/>
    <property type="molecule type" value="Genomic_DNA"/>
</dbReference>
<comment type="caution">
    <text evidence="4">The sequence shown here is derived from an EMBL/GenBank/DDBJ whole genome shotgun (WGS) entry which is preliminary data.</text>
</comment>
<dbReference type="InterPro" id="IPR049046">
    <property type="entry name" value="Beta-AFase-like_GH127_middle"/>
</dbReference>
<dbReference type="Pfam" id="PF20736">
    <property type="entry name" value="Glyco_hydro127M"/>
    <property type="match status" value="1"/>
</dbReference>
<feature type="domain" description="Non-reducing end beta-L-arabinofuranosidase-like GH127 middle" evidence="2">
    <location>
        <begin position="450"/>
        <end position="544"/>
    </location>
</feature>
<feature type="domain" description="Non-reducing end beta-L-arabinofuranosidase-like GH127 catalytic" evidence="1">
    <location>
        <begin position="12"/>
        <end position="364"/>
    </location>
</feature>
<gene>
    <name evidence="4" type="ORF">LTSERUB_5741</name>
</gene>
<organism evidence="4 5">
    <name type="scientific">Salmonella enterica subsp. enterica serovar Rubislaw str. A4-653</name>
    <dbReference type="NCBI Taxonomy" id="913081"/>
    <lineage>
        <taxon>Bacteria</taxon>
        <taxon>Pseudomonadati</taxon>
        <taxon>Pseudomonadota</taxon>
        <taxon>Gammaproteobacteria</taxon>
        <taxon>Enterobacterales</taxon>
        <taxon>Enterobacteriaceae</taxon>
        <taxon>Salmonella</taxon>
    </lineage>
</organism>
<dbReference type="PANTHER" id="PTHR43465:SF2">
    <property type="entry name" value="DUF1680 DOMAIN PROTEIN (AFU_ORTHOLOGUE AFUA_1G08910)"/>
    <property type="match status" value="1"/>
</dbReference>
<dbReference type="PATRIC" id="fig|913081.3.peg.4450"/>
<feature type="domain" description="Non-reducing end beta-L-arabinofuranosidase-like GH127 catalytic" evidence="1">
    <location>
        <begin position="366"/>
        <end position="439"/>
    </location>
</feature>
<dbReference type="GO" id="GO:0005975">
    <property type="term" value="P:carbohydrate metabolic process"/>
    <property type="evidence" value="ECO:0007669"/>
    <property type="project" value="InterPro"/>
</dbReference>
<protein>
    <submittedName>
        <fullName evidence="4">Secreted protein</fullName>
    </submittedName>
</protein>
<proteinExistence type="predicted"/>
<dbReference type="InterPro" id="IPR008928">
    <property type="entry name" value="6-hairpin_glycosidase_sf"/>
</dbReference>
<dbReference type="InterPro" id="IPR049174">
    <property type="entry name" value="Beta-AFase-like"/>
</dbReference>
<dbReference type="Proteomes" id="UP000004903">
    <property type="component" value="Unassembled WGS sequence"/>
</dbReference>
<accession>G5QRG7</accession>
<reference evidence="4 5" key="1">
    <citation type="journal article" date="2011" name="BMC Genomics">
        <title>Genome sequencing reveals diversification of virulence factor content and possible host adaptation in distinct subpopulations of Salmonella enterica.</title>
        <authorList>
            <person name="den Bakker H.C."/>
            <person name="Moreno Switt A.I."/>
            <person name="Govoni G."/>
            <person name="Cummings C.A."/>
            <person name="Ranieri M.L."/>
            <person name="Degoricija L."/>
            <person name="Hoelzer K."/>
            <person name="Rodriguez-Rivera L.D."/>
            <person name="Brown S."/>
            <person name="Bolchacova E."/>
            <person name="Furtado M.R."/>
            <person name="Wiedmann M."/>
        </authorList>
    </citation>
    <scope>NUCLEOTIDE SEQUENCE [LARGE SCALE GENOMIC DNA]</scope>
    <source>
        <strain evidence="4 5">A4-653</strain>
    </source>
</reference>
<name>G5QRG7_SALRU</name>
<evidence type="ECO:0000259" key="3">
    <source>
        <dbReference type="Pfam" id="PF20737"/>
    </source>
</evidence>
<sequence>MNVLEVDLHKLTVSDPFLGQYQQLVRDVVIPYQWDALNDRIPEAEPSHAIENFRIAAGQQTGDFYGMVFQDSDVAKWLEAVAWSLCQKPDPALEKTADEVIELVAAAQCDDGYLNTYFTAKAPQERWSNLAECHELYCAGHLIEAGVAFFQATGKRRLLDVVCRLANHIDSTFGPGENQLHGYPGHPEIELALMRLYEVTEQPRYMALASYFIGQRGAQPHFYDEEYEKRGQTSYWHTYGPAWMVKDKAYSQAHLPISQQQTAIGHAVRFVYLMTGVAHLARLSNDEGKRQDCLRLWKNMAQRQLYITGGIGSQSSGEAFSCDYDLPNDSIYAESCASIGLMMFARRMLEMEADSQYADVMERAREYADVMERARALYNTVLGGMALDGKHFFYVNPLEVHPKSLKFNHIYDHVKPIRQRWFGCACCPPNIARVLTSLGHYIYTPRADALYINMYVGNSMEIPVENGALKLRISGNYPWHEQVKIAIDSVQPVRHTLALRLPDWCPEAKVTLNGLEVEQDIRKGYLHIRRTWQEGDTITLTLPMPVRRVYGNPLARHVAGKVAIQRGPLVYCLEQADNGEELHNLWLPKESEFRVFEGKGLFAHKMLIQAEGEKQSAPDAQHQALWHYDNAPSSRQPQTLTFIPWFSWANRGEGEMRIWVNER</sequence>
<dbReference type="SUPFAM" id="SSF48208">
    <property type="entry name" value="Six-hairpin glycosidases"/>
    <property type="match status" value="1"/>
</dbReference>
<evidence type="ECO:0000313" key="5">
    <source>
        <dbReference type="Proteomes" id="UP000004903"/>
    </source>
</evidence>
<dbReference type="InterPro" id="IPR012878">
    <property type="entry name" value="Beta-AFase-like_GH127_cat"/>
</dbReference>
<dbReference type="Pfam" id="PF20737">
    <property type="entry name" value="Glyco_hydro127C"/>
    <property type="match status" value="1"/>
</dbReference>
<feature type="domain" description="Non-reducing end beta-L-arabinofuranosidase-like GH127 C-terminal" evidence="3">
    <location>
        <begin position="546"/>
        <end position="661"/>
    </location>
</feature>